<accession>A0A1I7W5Z8</accession>
<reference evidence="2" key="1">
    <citation type="submission" date="2016-11" db="UniProtKB">
        <authorList>
            <consortium name="WormBaseParasite"/>
        </authorList>
    </citation>
    <scope>IDENTIFICATION</scope>
</reference>
<dbReference type="AlphaFoldDB" id="A0A1I7W5Z8"/>
<protein>
    <submittedName>
        <fullName evidence="2">Ovule protein</fullName>
    </submittedName>
</protein>
<evidence type="ECO:0000313" key="1">
    <source>
        <dbReference type="Proteomes" id="UP000095283"/>
    </source>
</evidence>
<organism evidence="1 2">
    <name type="scientific">Heterorhabditis bacteriophora</name>
    <name type="common">Entomopathogenic nematode worm</name>
    <dbReference type="NCBI Taxonomy" id="37862"/>
    <lineage>
        <taxon>Eukaryota</taxon>
        <taxon>Metazoa</taxon>
        <taxon>Ecdysozoa</taxon>
        <taxon>Nematoda</taxon>
        <taxon>Chromadorea</taxon>
        <taxon>Rhabditida</taxon>
        <taxon>Rhabditina</taxon>
        <taxon>Rhabditomorpha</taxon>
        <taxon>Strongyloidea</taxon>
        <taxon>Heterorhabditidae</taxon>
        <taxon>Heterorhabditis</taxon>
    </lineage>
</organism>
<dbReference type="WBParaSite" id="Hba_00027">
    <property type="protein sequence ID" value="Hba_00027"/>
    <property type="gene ID" value="Hba_00027"/>
</dbReference>
<name>A0A1I7W5Z8_HETBA</name>
<keyword evidence="1" id="KW-1185">Reference proteome</keyword>
<dbReference type="Proteomes" id="UP000095283">
    <property type="component" value="Unplaced"/>
</dbReference>
<sequence>MTWKQVNINYEVRLCFSTLNISSSYLPMQGHFLTCQTKSLNFANYPHTQSMICDDNCCSAILRRVLAISMTRPL</sequence>
<proteinExistence type="predicted"/>
<evidence type="ECO:0000313" key="2">
    <source>
        <dbReference type="WBParaSite" id="Hba_00027"/>
    </source>
</evidence>